<dbReference type="CDD" id="cd12186">
    <property type="entry name" value="LDH"/>
    <property type="match status" value="1"/>
</dbReference>
<accession>A0A1T4JSM0</accession>
<evidence type="ECO:0000313" key="8">
    <source>
        <dbReference type="Proteomes" id="UP000189941"/>
    </source>
</evidence>
<dbReference type="Pfam" id="PF00389">
    <property type="entry name" value="2-Hacid_dh"/>
    <property type="match status" value="1"/>
</dbReference>
<evidence type="ECO:0000259" key="6">
    <source>
        <dbReference type="Pfam" id="PF02826"/>
    </source>
</evidence>
<keyword evidence="3" id="KW-0520">NAD</keyword>
<dbReference type="PROSITE" id="PS00065">
    <property type="entry name" value="D_2_HYDROXYACID_DH_1"/>
    <property type="match status" value="1"/>
</dbReference>
<dbReference type="InterPro" id="IPR006140">
    <property type="entry name" value="D-isomer_DH_NAD-bd"/>
</dbReference>
<comment type="similarity">
    <text evidence="1 4">Belongs to the D-isomer specific 2-hydroxyacid dehydrogenase family.</text>
</comment>
<keyword evidence="8" id="KW-1185">Reference proteome</keyword>
<dbReference type="RefSeq" id="WP_078755216.1">
    <property type="nucleotide sequence ID" value="NZ_FUWO01000002.1"/>
</dbReference>
<dbReference type="STRING" id="1121925.SAMN02746011_00365"/>
<keyword evidence="2 4" id="KW-0560">Oxidoreductase</keyword>
<dbReference type="PANTHER" id="PTHR43026:SF1">
    <property type="entry name" value="2-HYDROXYACID DEHYDROGENASE HOMOLOG 1-RELATED"/>
    <property type="match status" value="1"/>
</dbReference>
<dbReference type="Proteomes" id="UP000189941">
    <property type="component" value="Unassembled WGS sequence"/>
</dbReference>
<dbReference type="PROSITE" id="PS00671">
    <property type="entry name" value="D_2_HYDROXYACID_DH_3"/>
    <property type="match status" value="1"/>
</dbReference>
<dbReference type="AlphaFoldDB" id="A0A1T4JSM0"/>
<organism evidence="7 8">
    <name type="scientific">Globicatella sulfidifaciens DSM 15739</name>
    <dbReference type="NCBI Taxonomy" id="1121925"/>
    <lineage>
        <taxon>Bacteria</taxon>
        <taxon>Bacillati</taxon>
        <taxon>Bacillota</taxon>
        <taxon>Bacilli</taxon>
        <taxon>Lactobacillales</taxon>
        <taxon>Aerococcaceae</taxon>
        <taxon>Globicatella</taxon>
    </lineage>
</organism>
<evidence type="ECO:0000256" key="3">
    <source>
        <dbReference type="ARBA" id="ARBA00023027"/>
    </source>
</evidence>
<feature type="domain" description="D-isomer specific 2-hydroxyacid dehydrogenase NAD-binding" evidence="6">
    <location>
        <begin position="111"/>
        <end position="299"/>
    </location>
</feature>
<dbReference type="PROSITE" id="PS00670">
    <property type="entry name" value="D_2_HYDROXYACID_DH_2"/>
    <property type="match status" value="1"/>
</dbReference>
<sequence>MRKIIMFGVRDEERTVAENWAKEHQVELSINEENFTPELIERVKGYDGLSLSQVGKLDESLYAQLHQMGIKQIAQRSAGVDMYNLALAKENDIIISNVPSYSPESIAEWTVAMALNIIRKYDLIQERVNEHNFSWTPEIRGRLMGDMKVAVLGTGRIGQAVARFFKGFGCEIIGYDLYPNSQLSDLLTYGDSIEEVIKDADIISLHMPATEENYHLFDKELLLKCKKDAILLNMARGALIDTKALIEVLDEGHLMGAGLDTYEEEGPLIPKNLTDQTIEDELFLQVINHPKIIYSPHIAFYTDEAVKNLVEGGLNATLEVIETGTTRNRVN</sequence>
<dbReference type="InterPro" id="IPR029753">
    <property type="entry name" value="D-isomer_DH_CS"/>
</dbReference>
<evidence type="ECO:0000313" key="7">
    <source>
        <dbReference type="EMBL" id="SJZ33186.1"/>
    </source>
</evidence>
<feature type="domain" description="D-isomer specific 2-hydroxyacid dehydrogenase catalytic" evidence="5">
    <location>
        <begin position="10"/>
        <end position="331"/>
    </location>
</feature>
<dbReference type="InterPro" id="IPR036291">
    <property type="entry name" value="NAD(P)-bd_dom_sf"/>
</dbReference>
<dbReference type="InterPro" id="IPR058205">
    <property type="entry name" value="D-LDH-like"/>
</dbReference>
<evidence type="ECO:0000256" key="2">
    <source>
        <dbReference type="ARBA" id="ARBA00023002"/>
    </source>
</evidence>
<protein>
    <submittedName>
        <fullName evidence="7">D-lactate dehydrogenase</fullName>
    </submittedName>
</protein>
<name>A0A1T4JSM0_9LACT</name>
<dbReference type="Pfam" id="PF02826">
    <property type="entry name" value="2-Hacid_dh_C"/>
    <property type="match status" value="1"/>
</dbReference>
<evidence type="ECO:0000256" key="1">
    <source>
        <dbReference type="ARBA" id="ARBA00005854"/>
    </source>
</evidence>
<evidence type="ECO:0000259" key="5">
    <source>
        <dbReference type="Pfam" id="PF00389"/>
    </source>
</evidence>
<gene>
    <name evidence="7" type="ORF">SAMN02746011_00365</name>
</gene>
<reference evidence="8" key="1">
    <citation type="submission" date="2017-02" db="EMBL/GenBank/DDBJ databases">
        <authorList>
            <person name="Varghese N."/>
            <person name="Submissions S."/>
        </authorList>
    </citation>
    <scope>NUCLEOTIDE SEQUENCE [LARGE SCALE GENOMIC DNA]</scope>
    <source>
        <strain evidence="8">DSM 15739</strain>
    </source>
</reference>
<dbReference type="OrthoDB" id="9805416at2"/>
<dbReference type="GO" id="GO:0051287">
    <property type="term" value="F:NAD binding"/>
    <property type="evidence" value="ECO:0007669"/>
    <property type="project" value="InterPro"/>
</dbReference>
<dbReference type="InterPro" id="IPR029752">
    <property type="entry name" value="D-isomer_DH_CS1"/>
</dbReference>
<evidence type="ECO:0000256" key="4">
    <source>
        <dbReference type="RuleBase" id="RU003719"/>
    </source>
</evidence>
<dbReference type="PANTHER" id="PTHR43026">
    <property type="entry name" value="2-HYDROXYACID DEHYDROGENASE HOMOLOG 1-RELATED"/>
    <property type="match status" value="1"/>
</dbReference>
<dbReference type="InterPro" id="IPR006139">
    <property type="entry name" value="D-isomer_2_OHA_DH_cat_dom"/>
</dbReference>
<dbReference type="EMBL" id="FUWO01000002">
    <property type="protein sequence ID" value="SJZ33186.1"/>
    <property type="molecule type" value="Genomic_DNA"/>
</dbReference>
<dbReference type="GO" id="GO:0008720">
    <property type="term" value="F:D-lactate dehydrogenase (NAD+) activity"/>
    <property type="evidence" value="ECO:0007669"/>
    <property type="project" value="TreeGrafter"/>
</dbReference>
<dbReference type="NCBIfam" id="NF006374">
    <property type="entry name" value="PRK08605.1"/>
    <property type="match status" value="1"/>
</dbReference>
<dbReference type="SUPFAM" id="SSF52283">
    <property type="entry name" value="Formate/glycerate dehydrogenase catalytic domain-like"/>
    <property type="match status" value="1"/>
</dbReference>
<dbReference type="Gene3D" id="3.40.50.720">
    <property type="entry name" value="NAD(P)-binding Rossmann-like Domain"/>
    <property type="match status" value="2"/>
</dbReference>
<dbReference type="SUPFAM" id="SSF51735">
    <property type="entry name" value="NAD(P)-binding Rossmann-fold domains"/>
    <property type="match status" value="1"/>
</dbReference>
<proteinExistence type="inferred from homology"/>